<keyword evidence="4 7" id="KW-0812">Transmembrane</keyword>
<evidence type="ECO:0000313" key="9">
    <source>
        <dbReference type="EMBL" id="EMB25523.1"/>
    </source>
</evidence>
<evidence type="ECO:0000256" key="2">
    <source>
        <dbReference type="ARBA" id="ARBA00022448"/>
    </source>
</evidence>
<dbReference type="GO" id="GO:0005886">
    <property type="term" value="C:plasma membrane"/>
    <property type="evidence" value="ECO:0007669"/>
    <property type="project" value="UniProtKB-SubCell"/>
</dbReference>
<dbReference type="InterPro" id="IPR045621">
    <property type="entry name" value="BPD_transp_1_N"/>
</dbReference>
<dbReference type="PATRIC" id="fig|999437.3.peg.658"/>
<dbReference type="OrthoDB" id="9806409at2"/>
<keyword evidence="5 7" id="KW-1133">Transmembrane helix</keyword>
<dbReference type="Gene3D" id="1.10.3720.10">
    <property type="entry name" value="MetI-like"/>
    <property type="match status" value="1"/>
</dbReference>
<comment type="subcellular location">
    <subcellularLocation>
        <location evidence="1 7">Cell membrane</location>
        <topology evidence="1 7">Multi-pass membrane protein</topology>
    </subcellularLocation>
</comment>
<dbReference type="AlphaFoldDB" id="M2BVK6"/>
<feature type="transmembrane region" description="Helical" evidence="7">
    <location>
        <begin position="227"/>
        <end position="253"/>
    </location>
</feature>
<dbReference type="HOGENOM" id="CLU_036879_0_0_12"/>
<evidence type="ECO:0000256" key="1">
    <source>
        <dbReference type="ARBA" id="ARBA00004651"/>
    </source>
</evidence>
<dbReference type="EMBL" id="AGDZ01000018">
    <property type="protein sequence ID" value="EMB25523.1"/>
    <property type="molecule type" value="Genomic_DNA"/>
</dbReference>
<evidence type="ECO:0000313" key="10">
    <source>
        <dbReference type="Proteomes" id="UP000016183"/>
    </source>
</evidence>
<feature type="transmembrane region" description="Helical" evidence="7">
    <location>
        <begin position="273"/>
        <end position="299"/>
    </location>
</feature>
<evidence type="ECO:0000256" key="3">
    <source>
        <dbReference type="ARBA" id="ARBA00022475"/>
    </source>
</evidence>
<feature type="transmembrane region" description="Helical" evidence="7">
    <location>
        <begin position="101"/>
        <end position="122"/>
    </location>
</feature>
<keyword evidence="2 7" id="KW-0813">Transport</keyword>
<keyword evidence="6 7" id="KW-0472">Membrane</keyword>
<dbReference type="InterPro" id="IPR000515">
    <property type="entry name" value="MetI-like"/>
</dbReference>
<dbReference type="RefSeq" id="WP_010693989.1">
    <property type="nucleotide sequence ID" value="NZ_KB442453.1"/>
</dbReference>
<dbReference type="Pfam" id="PF19300">
    <property type="entry name" value="BPD_transp_1_N"/>
    <property type="match status" value="1"/>
</dbReference>
<organism evidence="9 10">
    <name type="scientific">Treponema denticola SP33</name>
    <dbReference type="NCBI Taxonomy" id="999437"/>
    <lineage>
        <taxon>Bacteria</taxon>
        <taxon>Pseudomonadati</taxon>
        <taxon>Spirochaetota</taxon>
        <taxon>Spirochaetia</taxon>
        <taxon>Spirochaetales</taxon>
        <taxon>Treponemataceae</taxon>
        <taxon>Treponema</taxon>
    </lineage>
</organism>
<feature type="transmembrane region" description="Helical" evidence="7">
    <location>
        <begin position="169"/>
        <end position="188"/>
    </location>
</feature>
<evidence type="ECO:0000256" key="5">
    <source>
        <dbReference type="ARBA" id="ARBA00022989"/>
    </source>
</evidence>
<reference evidence="9 10" key="1">
    <citation type="submission" date="2012-01" db="EMBL/GenBank/DDBJ databases">
        <title>The Genome Sequence of Treponema denticola SP33.</title>
        <authorList>
            <consortium name="The Broad Institute Genome Sequencing Platform"/>
            <person name="Earl A."/>
            <person name="Ward D."/>
            <person name="Feldgarden M."/>
            <person name="Gevers D."/>
            <person name="Blanton J.M."/>
            <person name="Fenno C.J."/>
            <person name="Baranova O.V."/>
            <person name="Mathney J."/>
            <person name="Dewhirst F.E."/>
            <person name="Izard J."/>
            <person name="Young S.K."/>
            <person name="Zeng Q."/>
            <person name="Gargeya S."/>
            <person name="Fitzgerald M."/>
            <person name="Haas B."/>
            <person name="Abouelleil A."/>
            <person name="Alvarado L."/>
            <person name="Arachchi H.M."/>
            <person name="Berlin A."/>
            <person name="Chapman S.B."/>
            <person name="Gearin G."/>
            <person name="Goldberg J."/>
            <person name="Griggs A."/>
            <person name="Gujja S."/>
            <person name="Hansen M."/>
            <person name="Heiman D."/>
            <person name="Howarth C."/>
            <person name="Larimer J."/>
            <person name="Lui A."/>
            <person name="MacDonald P.J.P."/>
            <person name="McCowen C."/>
            <person name="Montmayeur A."/>
            <person name="Murphy C."/>
            <person name="Neiman D."/>
            <person name="Pearson M."/>
            <person name="Priest M."/>
            <person name="Roberts A."/>
            <person name="Saif S."/>
            <person name="Shea T."/>
            <person name="Sisk P."/>
            <person name="Stolte C."/>
            <person name="Sykes S."/>
            <person name="Wortman J."/>
            <person name="Nusbaum C."/>
            <person name="Birren B."/>
        </authorList>
    </citation>
    <scope>NUCLEOTIDE SEQUENCE [LARGE SCALE GENOMIC DNA]</scope>
    <source>
        <strain evidence="9 10">SP33</strain>
    </source>
</reference>
<dbReference type="PANTHER" id="PTHR43163">
    <property type="entry name" value="DIPEPTIDE TRANSPORT SYSTEM PERMEASE PROTEIN DPPB-RELATED"/>
    <property type="match status" value="1"/>
</dbReference>
<feature type="transmembrane region" description="Helical" evidence="7">
    <location>
        <begin position="134"/>
        <end position="157"/>
    </location>
</feature>
<dbReference type="Pfam" id="PF00528">
    <property type="entry name" value="BPD_transp_1"/>
    <property type="match status" value="1"/>
</dbReference>
<gene>
    <name evidence="9" type="ORF">HMPREF9733_00655</name>
</gene>
<protein>
    <recommendedName>
        <fullName evidence="8">ABC transmembrane type-1 domain-containing protein</fullName>
    </recommendedName>
</protein>
<evidence type="ECO:0000256" key="4">
    <source>
        <dbReference type="ARBA" id="ARBA00022692"/>
    </source>
</evidence>
<dbReference type="GO" id="GO:0055085">
    <property type="term" value="P:transmembrane transport"/>
    <property type="evidence" value="ECO:0007669"/>
    <property type="project" value="InterPro"/>
</dbReference>
<dbReference type="PROSITE" id="PS50928">
    <property type="entry name" value="ABC_TM1"/>
    <property type="match status" value="1"/>
</dbReference>
<name>M2BVK6_TREDN</name>
<dbReference type="Proteomes" id="UP000016183">
    <property type="component" value="Unassembled WGS sequence"/>
</dbReference>
<feature type="transmembrane region" description="Helical" evidence="7">
    <location>
        <begin position="9"/>
        <end position="27"/>
    </location>
</feature>
<dbReference type="SUPFAM" id="SSF161098">
    <property type="entry name" value="MetI-like"/>
    <property type="match status" value="1"/>
</dbReference>
<dbReference type="PANTHER" id="PTHR43163:SF6">
    <property type="entry name" value="DIPEPTIDE TRANSPORT SYSTEM PERMEASE PROTEIN DPPB-RELATED"/>
    <property type="match status" value="1"/>
</dbReference>
<dbReference type="InterPro" id="IPR035906">
    <property type="entry name" value="MetI-like_sf"/>
</dbReference>
<comment type="similarity">
    <text evidence="7">Belongs to the binding-protein-dependent transport system permease family.</text>
</comment>
<sequence length="305" mass="33750">MLKYVLKRFFLLIPVILGVTLLIFFVLDLSPGDPARLALGEMAPQESIDRWRVERGLNDPFFVRYFRYIGNMIKGDLGRSYFNNRDVFREVIQRFPITIELALGGMLIAILVGIPLGTISALKQYSFIDGLATVLGMLGIAMPSFWFGLMMIMFFSLRLGWLPSQGLSGFKGFIMPCFAVGISCAANIMRMTRSAMLEVVRTDFVRTAKAKGLTPREIVNKHEIRNVLIPVVTIAGLQFGSMMAGSVVIEAVFSLPGVGSFMISAIKGKDIPAVMGSITCFCIAFSFVNLLVDFVYGIIDPRIKA</sequence>
<proteinExistence type="inferred from homology"/>
<evidence type="ECO:0000259" key="8">
    <source>
        <dbReference type="PROSITE" id="PS50928"/>
    </source>
</evidence>
<accession>M2BVK6</accession>
<keyword evidence="3" id="KW-1003">Cell membrane</keyword>
<dbReference type="CDD" id="cd06261">
    <property type="entry name" value="TM_PBP2"/>
    <property type="match status" value="1"/>
</dbReference>
<evidence type="ECO:0000256" key="6">
    <source>
        <dbReference type="ARBA" id="ARBA00023136"/>
    </source>
</evidence>
<comment type="caution">
    <text evidence="9">The sequence shown here is derived from an EMBL/GenBank/DDBJ whole genome shotgun (WGS) entry which is preliminary data.</text>
</comment>
<evidence type="ECO:0000256" key="7">
    <source>
        <dbReference type="RuleBase" id="RU363032"/>
    </source>
</evidence>
<feature type="domain" description="ABC transmembrane type-1" evidence="8">
    <location>
        <begin position="95"/>
        <end position="296"/>
    </location>
</feature>